<evidence type="ECO:0000313" key="2">
    <source>
        <dbReference type="EMBL" id="CAD7627745.1"/>
    </source>
</evidence>
<evidence type="ECO:0000313" key="3">
    <source>
        <dbReference type="Proteomes" id="UP000759131"/>
    </source>
</evidence>
<dbReference type="EMBL" id="CAJPIZ010005013">
    <property type="protein sequence ID" value="CAG2108175.1"/>
    <property type="molecule type" value="Genomic_DNA"/>
</dbReference>
<name>A0A7R9KQX9_9ACAR</name>
<dbReference type="Proteomes" id="UP000759131">
    <property type="component" value="Unassembled WGS sequence"/>
</dbReference>
<organism evidence="2">
    <name type="scientific">Medioppia subpectinata</name>
    <dbReference type="NCBI Taxonomy" id="1979941"/>
    <lineage>
        <taxon>Eukaryota</taxon>
        <taxon>Metazoa</taxon>
        <taxon>Ecdysozoa</taxon>
        <taxon>Arthropoda</taxon>
        <taxon>Chelicerata</taxon>
        <taxon>Arachnida</taxon>
        <taxon>Acari</taxon>
        <taxon>Acariformes</taxon>
        <taxon>Sarcoptiformes</taxon>
        <taxon>Oribatida</taxon>
        <taxon>Brachypylina</taxon>
        <taxon>Oppioidea</taxon>
        <taxon>Oppiidae</taxon>
        <taxon>Medioppia</taxon>
    </lineage>
</organism>
<proteinExistence type="predicted"/>
<evidence type="ECO:0000256" key="1">
    <source>
        <dbReference type="SAM" id="Phobius"/>
    </source>
</evidence>
<keyword evidence="1" id="KW-0812">Transmembrane</keyword>
<sequence length="49" mass="5468">MSSQTDLKSLLESLNHYMDNHLMEMRLSIGALGLIGAGIALRSIRFTDF</sequence>
<keyword evidence="1" id="KW-1133">Transmembrane helix</keyword>
<accession>A0A7R9KQX9</accession>
<reference evidence="2" key="1">
    <citation type="submission" date="2020-11" db="EMBL/GenBank/DDBJ databases">
        <authorList>
            <person name="Tran Van P."/>
        </authorList>
    </citation>
    <scope>NUCLEOTIDE SEQUENCE</scope>
</reference>
<feature type="transmembrane region" description="Helical" evidence="1">
    <location>
        <begin position="25"/>
        <end position="44"/>
    </location>
</feature>
<gene>
    <name evidence="2" type="ORF">OSB1V03_LOCUS8170</name>
</gene>
<dbReference type="EMBL" id="OC859588">
    <property type="protein sequence ID" value="CAD7627745.1"/>
    <property type="molecule type" value="Genomic_DNA"/>
</dbReference>
<protein>
    <submittedName>
        <fullName evidence="2">Uncharacterized protein</fullName>
    </submittedName>
</protein>
<keyword evidence="1" id="KW-0472">Membrane</keyword>
<dbReference type="AlphaFoldDB" id="A0A7R9KQX9"/>
<keyword evidence="3" id="KW-1185">Reference proteome</keyword>